<organism evidence="3 4">
    <name type="scientific">Streptacidiphilus cavernicola</name>
    <dbReference type="NCBI Taxonomy" id="3342716"/>
    <lineage>
        <taxon>Bacteria</taxon>
        <taxon>Bacillati</taxon>
        <taxon>Actinomycetota</taxon>
        <taxon>Actinomycetes</taxon>
        <taxon>Kitasatosporales</taxon>
        <taxon>Streptomycetaceae</taxon>
        <taxon>Streptacidiphilus</taxon>
    </lineage>
</organism>
<comment type="caution">
    <text evidence="3">The sequence shown here is derived from an EMBL/GenBank/DDBJ whole genome shotgun (WGS) entry which is preliminary data.</text>
</comment>
<feature type="signal peptide" evidence="2">
    <location>
        <begin position="1"/>
        <end position="46"/>
    </location>
</feature>
<evidence type="ECO:0000313" key="4">
    <source>
        <dbReference type="Proteomes" id="UP001592528"/>
    </source>
</evidence>
<evidence type="ECO:0000256" key="2">
    <source>
        <dbReference type="SAM" id="SignalP"/>
    </source>
</evidence>
<evidence type="ECO:0000313" key="3">
    <source>
        <dbReference type="EMBL" id="MFC1402410.1"/>
    </source>
</evidence>
<keyword evidence="4" id="KW-1185">Reference proteome</keyword>
<dbReference type="EMBL" id="JBHEZZ010000006">
    <property type="protein sequence ID" value="MFC1402410.1"/>
    <property type="molecule type" value="Genomic_DNA"/>
</dbReference>
<accession>A0ABV6ULS8</accession>
<dbReference type="Proteomes" id="UP001592528">
    <property type="component" value="Unassembled WGS sequence"/>
</dbReference>
<feature type="compositionally biased region" description="Basic and acidic residues" evidence="1">
    <location>
        <begin position="1"/>
        <end position="13"/>
    </location>
</feature>
<feature type="chain" id="PRO_5046633894" evidence="2">
    <location>
        <begin position="47"/>
        <end position="240"/>
    </location>
</feature>
<protein>
    <submittedName>
        <fullName evidence="3">Uncharacterized protein</fullName>
    </submittedName>
</protein>
<feature type="region of interest" description="Disordered" evidence="1">
    <location>
        <begin position="1"/>
        <end position="20"/>
    </location>
</feature>
<gene>
    <name evidence="3" type="ORF">ACEZDJ_14055</name>
</gene>
<reference evidence="3 4" key="1">
    <citation type="submission" date="2024-09" db="EMBL/GenBank/DDBJ databases">
        <authorList>
            <person name="Lee S.D."/>
        </authorList>
    </citation>
    <scope>NUCLEOTIDE SEQUENCE [LARGE SCALE GENOMIC DNA]</scope>
    <source>
        <strain evidence="3 4">N1-5</strain>
    </source>
</reference>
<keyword evidence="2" id="KW-0732">Signal</keyword>
<name>A0ABV6ULS8_9ACTN</name>
<dbReference type="RefSeq" id="WP_030249714.1">
    <property type="nucleotide sequence ID" value="NZ_JBHEZZ010000006.1"/>
</dbReference>
<evidence type="ECO:0000256" key="1">
    <source>
        <dbReference type="SAM" id="MobiDB-lite"/>
    </source>
</evidence>
<sequence length="240" mass="24702">MHSNEHRLNEHRKAAPRTGAGRKAVRLGLLATVGLGAIATTATAQAAAPGTFSSNAHGVAIADNAALSYANPVHRTDFDDSFTVHQYGTVFAASAYNQASASSSACTAAKPCRSVALSFQIITMAGENIHLNAQNHSRSGNNHCADCQTFAGAYQFIVSTPNPFTLSASAQRQLANIHRSLDALGRSDASIASVQAQADALAAQVTAILKAGAASAPKGPGVDALAAMAPTVTMHRMLTH</sequence>
<proteinExistence type="predicted"/>